<accession>A0A3E2MXN3</accession>
<name>A0A3E2MXN3_MYCMR</name>
<comment type="caution">
    <text evidence="1">The sequence shown here is derived from an EMBL/GenBank/DDBJ whole genome shotgun (WGS) entry which is preliminary data.</text>
</comment>
<organism evidence="1 2">
    <name type="scientific">Mycobacterium marinum</name>
    <dbReference type="NCBI Taxonomy" id="1781"/>
    <lineage>
        <taxon>Bacteria</taxon>
        <taxon>Bacillati</taxon>
        <taxon>Actinomycetota</taxon>
        <taxon>Actinomycetes</taxon>
        <taxon>Mycobacteriales</taxon>
        <taxon>Mycobacteriaceae</taxon>
        <taxon>Mycobacterium</taxon>
        <taxon>Mycobacterium ulcerans group</taxon>
    </lineage>
</organism>
<reference evidence="1 2" key="1">
    <citation type="journal article" date="2018" name="Sci. Rep.">
        <title>Extensive genomic diversity among Mycobacterium marinum strains revealed by whole genome sequencing.</title>
        <authorList>
            <person name="Das S."/>
            <person name="Pettersson B.M."/>
            <person name="Behra P.R."/>
            <person name="Mallick A."/>
            <person name="Cheramie M."/>
            <person name="Ramesh M."/>
            <person name="Shirreff L."/>
            <person name="DuCote T."/>
            <person name="Dasgupta S."/>
            <person name="Ennis D.G."/>
            <person name="Kirsebom L.A."/>
        </authorList>
    </citation>
    <scope>NUCLEOTIDE SEQUENCE [LARGE SCALE GENOMIC DNA]</scope>
    <source>
        <strain evidence="1 2">Davis1</strain>
    </source>
</reference>
<dbReference type="RefSeq" id="WP_117429213.1">
    <property type="nucleotide sequence ID" value="NZ_PEDF01000060.1"/>
</dbReference>
<gene>
    <name evidence="1" type="ORF">DAVIS_02031</name>
</gene>
<dbReference type="Proteomes" id="UP000257451">
    <property type="component" value="Unassembled WGS sequence"/>
</dbReference>
<dbReference type="EMBL" id="PEDF01000060">
    <property type="protein sequence ID" value="RFZ42939.1"/>
    <property type="molecule type" value="Genomic_DNA"/>
</dbReference>
<sequence>MPTNDHIREVLESDELMHRLATVEHERWAHWQQYVHDHGQRQDDGSLLIPAELVNRWDEQISTTYSDLSAKEQQSDQEQVRRYLPTIIEALTLPVNGTAADTPSD</sequence>
<evidence type="ECO:0000313" key="1">
    <source>
        <dbReference type="EMBL" id="RFZ42939.1"/>
    </source>
</evidence>
<proteinExistence type="predicted"/>
<protein>
    <submittedName>
        <fullName evidence="1">Uncharacterized protein</fullName>
    </submittedName>
</protein>
<dbReference type="AlphaFoldDB" id="A0A3E2MXN3"/>
<evidence type="ECO:0000313" key="2">
    <source>
        <dbReference type="Proteomes" id="UP000257451"/>
    </source>
</evidence>